<dbReference type="EMBL" id="GBXM01066451">
    <property type="protein sequence ID" value="JAH42126.1"/>
    <property type="molecule type" value="Transcribed_RNA"/>
</dbReference>
<sequence>MNMFPRHIITQPDKRTTQKSSMGIHN</sequence>
<protein>
    <submittedName>
        <fullName evidence="2">Uncharacterized protein</fullName>
    </submittedName>
</protein>
<evidence type="ECO:0000256" key="1">
    <source>
        <dbReference type="SAM" id="MobiDB-lite"/>
    </source>
</evidence>
<reference evidence="2" key="1">
    <citation type="submission" date="2014-11" db="EMBL/GenBank/DDBJ databases">
        <authorList>
            <person name="Amaro Gonzalez C."/>
        </authorList>
    </citation>
    <scope>NUCLEOTIDE SEQUENCE</scope>
</reference>
<feature type="region of interest" description="Disordered" evidence="1">
    <location>
        <begin position="1"/>
        <end position="26"/>
    </location>
</feature>
<proteinExistence type="predicted"/>
<name>A0A0E9SLC1_ANGAN</name>
<evidence type="ECO:0000313" key="2">
    <source>
        <dbReference type="EMBL" id="JAH42126.1"/>
    </source>
</evidence>
<reference evidence="2" key="2">
    <citation type="journal article" date="2015" name="Fish Shellfish Immunol.">
        <title>Early steps in the European eel (Anguilla anguilla)-Vibrio vulnificus interaction in the gills: Role of the RtxA13 toxin.</title>
        <authorList>
            <person name="Callol A."/>
            <person name="Pajuelo D."/>
            <person name="Ebbesson L."/>
            <person name="Teles M."/>
            <person name="MacKenzie S."/>
            <person name="Amaro C."/>
        </authorList>
    </citation>
    <scope>NUCLEOTIDE SEQUENCE</scope>
</reference>
<dbReference type="AlphaFoldDB" id="A0A0E9SLC1"/>
<accession>A0A0E9SLC1</accession>
<organism evidence="2">
    <name type="scientific">Anguilla anguilla</name>
    <name type="common">European freshwater eel</name>
    <name type="synonym">Muraena anguilla</name>
    <dbReference type="NCBI Taxonomy" id="7936"/>
    <lineage>
        <taxon>Eukaryota</taxon>
        <taxon>Metazoa</taxon>
        <taxon>Chordata</taxon>
        <taxon>Craniata</taxon>
        <taxon>Vertebrata</taxon>
        <taxon>Euteleostomi</taxon>
        <taxon>Actinopterygii</taxon>
        <taxon>Neopterygii</taxon>
        <taxon>Teleostei</taxon>
        <taxon>Anguilliformes</taxon>
        <taxon>Anguillidae</taxon>
        <taxon>Anguilla</taxon>
    </lineage>
</organism>